<dbReference type="AlphaFoldDB" id="A0A269ZAA8"/>
<proteinExistence type="predicted"/>
<evidence type="ECO:0008006" key="3">
    <source>
        <dbReference type="Google" id="ProtNLM"/>
    </source>
</evidence>
<protein>
    <recommendedName>
        <fullName evidence="3">SnoaL-like domain-containing protein</fullName>
    </recommendedName>
</protein>
<name>A0A269ZAA8_9MICO</name>
<evidence type="ECO:0000313" key="2">
    <source>
        <dbReference type="Proteomes" id="UP000216867"/>
    </source>
</evidence>
<accession>A0A269ZAA8</accession>
<sequence length="148" mass="16400">MSIDTAEITAYLDRYARSLSDFDAEAAAGLWSIPGMIVDETFSGVLDSREAMAQGLEQSYPVYRKLGLASVGYDLLGEDHLTEGLVMVRVRWDFFDADGARLTDSIAHYLLRREDEGLRATVCVQTDDVEKLQALAAEKGVDLFAQEE</sequence>
<dbReference type="SUPFAM" id="SSF54427">
    <property type="entry name" value="NTF2-like"/>
    <property type="match status" value="1"/>
</dbReference>
<comment type="caution">
    <text evidence="1">The sequence shown here is derived from an EMBL/GenBank/DDBJ whole genome shotgun (WGS) entry which is preliminary data.</text>
</comment>
<dbReference type="RefSeq" id="WP_009376813.1">
    <property type="nucleotide sequence ID" value="NZ_CBDRLP010000004.1"/>
</dbReference>
<dbReference type="EMBL" id="NCWY01000012">
    <property type="protein sequence ID" value="PAK94733.1"/>
    <property type="molecule type" value="Genomic_DNA"/>
</dbReference>
<dbReference type="InterPro" id="IPR032710">
    <property type="entry name" value="NTF2-like_dom_sf"/>
</dbReference>
<dbReference type="Proteomes" id="UP000216867">
    <property type="component" value="Unassembled WGS sequence"/>
</dbReference>
<organism evidence="1 2">
    <name type="scientific">Brevibacterium casei</name>
    <dbReference type="NCBI Taxonomy" id="33889"/>
    <lineage>
        <taxon>Bacteria</taxon>
        <taxon>Bacillati</taxon>
        <taxon>Actinomycetota</taxon>
        <taxon>Actinomycetes</taxon>
        <taxon>Micrococcales</taxon>
        <taxon>Brevibacteriaceae</taxon>
        <taxon>Brevibacterium</taxon>
    </lineage>
</organism>
<dbReference type="Gene3D" id="3.10.450.50">
    <property type="match status" value="1"/>
</dbReference>
<evidence type="ECO:0000313" key="1">
    <source>
        <dbReference type="EMBL" id="PAK94733.1"/>
    </source>
</evidence>
<reference evidence="1 2" key="1">
    <citation type="submission" date="2017-04" db="EMBL/GenBank/DDBJ databases">
        <title>Kefir bacterial isolates.</title>
        <authorList>
            <person name="Kim Y."/>
            <person name="Blasche S."/>
            <person name="Patil K.R."/>
        </authorList>
    </citation>
    <scope>NUCLEOTIDE SEQUENCE [LARGE SCALE GENOMIC DNA]</scope>
    <source>
        <strain evidence="1 2">OG2</strain>
    </source>
</reference>
<gene>
    <name evidence="1" type="ORF">B8X04_13185</name>
</gene>